<accession>A0A392W3A8</accession>
<evidence type="ECO:0000313" key="2">
    <source>
        <dbReference type="Proteomes" id="UP000265520"/>
    </source>
</evidence>
<name>A0A392W3A8_9FABA</name>
<comment type="caution">
    <text evidence="1">The sequence shown here is derived from an EMBL/GenBank/DDBJ whole genome shotgun (WGS) entry which is preliminary data.</text>
</comment>
<keyword evidence="2" id="KW-1185">Reference proteome</keyword>
<feature type="non-terminal residue" evidence="1">
    <location>
        <position position="1"/>
    </location>
</feature>
<protein>
    <submittedName>
        <fullName evidence="1">Uncharacterized protein</fullName>
    </submittedName>
</protein>
<dbReference type="Proteomes" id="UP000265520">
    <property type="component" value="Unassembled WGS sequence"/>
</dbReference>
<reference evidence="1 2" key="1">
    <citation type="journal article" date="2018" name="Front. Plant Sci.">
        <title>Red Clover (Trifolium pratense) and Zigzag Clover (T. medium) - A Picture of Genomic Similarities and Differences.</title>
        <authorList>
            <person name="Dluhosova J."/>
            <person name="Istvanek J."/>
            <person name="Nedelnik J."/>
            <person name="Repkova J."/>
        </authorList>
    </citation>
    <scope>NUCLEOTIDE SEQUENCE [LARGE SCALE GENOMIC DNA]</scope>
    <source>
        <strain evidence="2">cv. 10/8</strain>
        <tissue evidence="1">Leaf</tissue>
    </source>
</reference>
<evidence type="ECO:0000313" key="1">
    <source>
        <dbReference type="EMBL" id="MCI94886.1"/>
    </source>
</evidence>
<dbReference type="AlphaFoldDB" id="A0A392W3A8"/>
<dbReference type="EMBL" id="LXQA011369207">
    <property type="protein sequence ID" value="MCI94886.1"/>
    <property type="molecule type" value="Genomic_DNA"/>
</dbReference>
<sequence>GERKPAGIREFLASARESQLACWKAGWASTACS</sequence>
<organism evidence="1 2">
    <name type="scientific">Trifolium medium</name>
    <dbReference type="NCBI Taxonomy" id="97028"/>
    <lineage>
        <taxon>Eukaryota</taxon>
        <taxon>Viridiplantae</taxon>
        <taxon>Streptophyta</taxon>
        <taxon>Embryophyta</taxon>
        <taxon>Tracheophyta</taxon>
        <taxon>Spermatophyta</taxon>
        <taxon>Magnoliopsida</taxon>
        <taxon>eudicotyledons</taxon>
        <taxon>Gunneridae</taxon>
        <taxon>Pentapetalae</taxon>
        <taxon>rosids</taxon>
        <taxon>fabids</taxon>
        <taxon>Fabales</taxon>
        <taxon>Fabaceae</taxon>
        <taxon>Papilionoideae</taxon>
        <taxon>50 kb inversion clade</taxon>
        <taxon>NPAAA clade</taxon>
        <taxon>Hologalegina</taxon>
        <taxon>IRL clade</taxon>
        <taxon>Trifolieae</taxon>
        <taxon>Trifolium</taxon>
    </lineage>
</organism>
<proteinExistence type="predicted"/>